<keyword evidence="1" id="KW-0175">Coiled coil</keyword>
<dbReference type="Pfam" id="PF02181">
    <property type="entry name" value="FH2"/>
    <property type="match status" value="1"/>
</dbReference>
<name>A0AAX4JBK6_9MICR</name>
<keyword evidence="4" id="KW-1185">Reference proteome</keyword>
<protein>
    <submittedName>
        <fullName evidence="3">Formin-like protein</fullName>
    </submittedName>
</protein>
<accession>A0AAX4JBK6</accession>
<proteinExistence type="predicted"/>
<dbReference type="PROSITE" id="PS51444">
    <property type="entry name" value="FH2"/>
    <property type="match status" value="1"/>
</dbReference>
<sequence length="622" mass="73492">MSNKSLENLNSQFINVLKSLNIEDTKHQKLSINLDLNKKIKTIISIQSLEERKSNIPKYLNNPKSYISLLSLSLSLNTKTLYTVFCNNNGINILHDILENQDKEKSSLALDLIYRLVQTYDMEYNKKLVIGKACEYGRWEILDILENYEILFDGECLCKMLIFKFLNSFPNEFVCKIQQTKFEKIYKYIKNNEIYVNEKEEKKLEKNDDEEKQKQLEKVILDTLFLRNEKGNPVKIHYEKLTTSREVKLVDEPTINKLNNDLNELKINKKEDNNKKTLKKKMVFKKKEPSVSYLPIKWTKISKMNTLFASLDLEKYKTFFSKEDLEYFVIKKDIKKEPEKQADKKKESPIDPKKAYALNIALSRIKCEYKLVVSEILNQDLILINENLVNQLLLYFPSDQEMSNILLSDLEDKYILFFKECEDCYLDIKENLKGIKLNILIRNFNINNILLFIKFFEDLIKSEYMKCLLGSILCLGNIVNKGTTYGNAEGFSIKDIQDILNMRVTPSTTKSISSNKIEIMNYKRNNILTIRDIIKKKIPQNDININNNIKNQSYDNLLSEFKEIIELKREYSYNHKEYEVMYEKYKEMIDRAEEVRKMYGIERITDEMINILISLIEIPDKH</sequence>
<dbReference type="SUPFAM" id="SSF101447">
    <property type="entry name" value="Formin homology 2 domain (FH2 domain)"/>
    <property type="match status" value="1"/>
</dbReference>
<dbReference type="EMBL" id="CP142729">
    <property type="protein sequence ID" value="WUR03272.1"/>
    <property type="molecule type" value="Genomic_DNA"/>
</dbReference>
<dbReference type="GeneID" id="90541090"/>
<dbReference type="Gene3D" id="1.20.58.2220">
    <property type="entry name" value="Formin, FH2 domain"/>
    <property type="match status" value="1"/>
</dbReference>
<dbReference type="Proteomes" id="UP001334084">
    <property type="component" value="Chromosome 4"/>
</dbReference>
<feature type="domain" description="FH2" evidence="2">
    <location>
        <begin position="270"/>
        <end position="622"/>
    </location>
</feature>
<reference evidence="3" key="1">
    <citation type="journal article" date="2024" name="BMC Genomics">
        <title>Functional annotation of a divergent genome using sequence and structure-based similarity.</title>
        <authorList>
            <person name="Svedberg D."/>
            <person name="Winiger R.R."/>
            <person name="Berg A."/>
            <person name="Sharma H."/>
            <person name="Tellgren-Roth C."/>
            <person name="Debrunner-Vossbrinck B.A."/>
            <person name="Vossbrinck C.R."/>
            <person name="Barandun J."/>
        </authorList>
    </citation>
    <scope>NUCLEOTIDE SEQUENCE</scope>
    <source>
        <strain evidence="3">Illinois isolate</strain>
    </source>
</reference>
<dbReference type="InterPro" id="IPR042201">
    <property type="entry name" value="FH2_Formin_sf"/>
</dbReference>
<dbReference type="InterPro" id="IPR015425">
    <property type="entry name" value="FH2_Formin"/>
</dbReference>
<evidence type="ECO:0000313" key="4">
    <source>
        <dbReference type="Proteomes" id="UP001334084"/>
    </source>
</evidence>
<evidence type="ECO:0000259" key="2">
    <source>
        <dbReference type="PROSITE" id="PS51444"/>
    </source>
</evidence>
<evidence type="ECO:0000313" key="3">
    <source>
        <dbReference type="EMBL" id="WUR03272.1"/>
    </source>
</evidence>
<dbReference type="KEGG" id="vnx:VNE69_04100"/>
<feature type="coiled-coil region" evidence="1">
    <location>
        <begin position="192"/>
        <end position="219"/>
    </location>
</feature>
<evidence type="ECO:0000256" key="1">
    <source>
        <dbReference type="SAM" id="Coils"/>
    </source>
</evidence>
<gene>
    <name evidence="3" type="ORF">VNE69_04100</name>
</gene>
<dbReference type="AlphaFoldDB" id="A0AAX4JBK6"/>
<dbReference type="RefSeq" id="XP_065329417.1">
    <property type="nucleotide sequence ID" value="XM_065473345.1"/>
</dbReference>
<organism evidence="3 4">
    <name type="scientific">Vairimorpha necatrix</name>
    <dbReference type="NCBI Taxonomy" id="6039"/>
    <lineage>
        <taxon>Eukaryota</taxon>
        <taxon>Fungi</taxon>
        <taxon>Fungi incertae sedis</taxon>
        <taxon>Microsporidia</taxon>
        <taxon>Nosematidae</taxon>
        <taxon>Vairimorpha</taxon>
    </lineage>
</organism>